<proteinExistence type="predicted"/>
<protein>
    <submittedName>
        <fullName evidence="1">Uncharacterized protein</fullName>
    </submittedName>
</protein>
<keyword evidence="2" id="KW-1185">Reference proteome</keyword>
<reference evidence="1 2" key="1">
    <citation type="journal article" date="2018" name="Mol. Ecol.">
        <title>The obligate alkalophilic soda-lake fungus Sodiomyces alkalinus has shifted to a protein diet.</title>
        <authorList>
            <person name="Grum-Grzhimaylo A.A."/>
            <person name="Falkoski D.L."/>
            <person name="van den Heuvel J."/>
            <person name="Valero-Jimenez C.A."/>
            <person name="Min B."/>
            <person name="Choi I.G."/>
            <person name="Lipzen A."/>
            <person name="Daum C.G."/>
            <person name="Aanen D.K."/>
            <person name="Tsang A."/>
            <person name="Henrissat B."/>
            <person name="Bilanenko E.N."/>
            <person name="de Vries R.P."/>
            <person name="van Kan J.A.L."/>
            <person name="Grigoriev I.V."/>
            <person name="Debets A.J.M."/>
        </authorList>
    </citation>
    <scope>NUCLEOTIDE SEQUENCE [LARGE SCALE GENOMIC DNA]</scope>
    <source>
        <strain evidence="1 2">F11</strain>
    </source>
</reference>
<dbReference type="GeneID" id="39578603"/>
<organism evidence="1 2">
    <name type="scientific">Sodiomyces alkalinus (strain CBS 110278 / VKM F-3762 / F11)</name>
    <name type="common">Alkaliphilic filamentous fungus</name>
    <dbReference type="NCBI Taxonomy" id="1314773"/>
    <lineage>
        <taxon>Eukaryota</taxon>
        <taxon>Fungi</taxon>
        <taxon>Dikarya</taxon>
        <taxon>Ascomycota</taxon>
        <taxon>Pezizomycotina</taxon>
        <taxon>Sordariomycetes</taxon>
        <taxon>Hypocreomycetidae</taxon>
        <taxon>Glomerellales</taxon>
        <taxon>Plectosphaerellaceae</taxon>
        <taxon>Sodiomyces</taxon>
    </lineage>
</organism>
<gene>
    <name evidence="1" type="ORF">SODALDRAFT_326257</name>
</gene>
<name>A0A3N2Q5R0_SODAK</name>
<evidence type="ECO:0000313" key="1">
    <source>
        <dbReference type="EMBL" id="ROT42092.1"/>
    </source>
</evidence>
<dbReference type="AlphaFoldDB" id="A0A3N2Q5R0"/>
<evidence type="ECO:0000313" key="2">
    <source>
        <dbReference type="Proteomes" id="UP000272025"/>
    </source>
</evidence>
<accession>A0A3N2Q5R0</accession>
<dbReference type="Proteomes" id="UP000272025">
    <property type="component" value="Unassembled WGS sequence"/>
</dbReference>
<sequence length="101" mass="11214">MTVALMQGPLPVSAFAAQSDGLPGFYRAAPRRHMTGLTPCFMTQTQFPFLSNEAVMPARSLSSQHYIDLDVAWLVLPYVFSPSDIHESCPLFYHIACHVVN</sequence>
<dbReference type="RefSeq" id="XP_028469898.1">
    <property type="nucleotide sequence ID" value="XM_028610125.1"/>
</dbReference>
<dbReference type="EMBL" id="ML119051">
    <property type="protein sequence ID" value="ROT42092.1"/>
    <property type="molecule type" value="Genomic_DNA"/>
</dbReference>